<accession>A0ABQ6P470</accession>
<sequence>MHDLIDTLPPLERLAASYAPAATRPLWIGYFALEQRLADTARDGRDPIMVQLRLAWWRDRLGEDSAKWPKGEPLLAALGPWNPERAALVALVDGIEALHVGEKGPAERDVARVGIMAALARFSGGAGGGAVERAAREWTGLEPAPGSAPRLPRAMRPLVLLRGLALRGEGGSPFLRFLTALRLGLLGR</sequence>
<name>A0ABQ6P470_9SPHN</name>
<gene>
    <name evidence="1" type="ORF">NUTIK01_08310</name>
</gene>
<dbReference type="EMBL" id="BTFW01000001">
    <property type="protein sequence ID" value="GMM60054.1"/>
    <property type="molecule type" value="Genomic_DNA"/>
</dbReference>
<dbReference type="RefSeq" id="WP_317973875.1">
    <property type="nucleotide sequence ID" value="NZ_BTFW01000001.1"/>
</dbReference>
<keyword evidence="2" id="KW-1185">Reference proteome</keyword>
<organism evidence="1 2">
    <name type="scientific">Novosphingobium pituita</name>
    <dbReference type="NCBI Taxonomy" id="3056842"/>
    <lineage>
        <taxon>Bacteria</taxon>
        <taxon>Pseudomonadati</taxon>
        <taxon>Pseudomonadota</taxon>
        <taxon>Alphaproteobacteria</taxon>
        <taxon>Sphingomonadales</taxon>
        <taxon>Sphingomonadaceae</taxon>
        <taxon>Novosphingobium</taxon>
    </lineage>
</organism>
<comment type="caution">
    <text evidence="1">The sequence shown here is derived from an EMBL/GenBank/DDBJ whole genome shotgun (WGS) entry which is preliminary data.</text>
</comment>
<dbReference type="Proteomes" id="UP001187221">
    <property type="component" value="Unassembled WGS sequence"/>
</dbReference>
<proteinExistence type="predicted"/>
<protein>
    <recommendedName>
        <fullName evidence="3">Phytoene synthase</fullName>
    </recommendedName>
</protein>
<reference evidence="1 2" key="1">
    <citation type="submission" date="2023-06" db="EMBL/GenBank/DDBJ databases">
        <title>Draft genome sequence of Novosphingobium sp. strain IK01.</title>
        <authorList>
            <person name="Hatamoto M."/>
            <person name="Ikarashi T."/>
            <person name="Yamaguchi T."/>
        </authorList>
    </citation>
    <scope>NUCLEOTIDE SEQUENCE [LARGE SCALE GENOMIC DNA]</scope>
    <source>
        <strain evidence="1 2">IK01</strain>
    </source>
</reference>
<evidence type="ECO:0000313" key="2">
    <source>
        <dbReference type="Proteomes" id="UP001187221"/>
    </source>
</evidence>
<evidence type="ECO:0000313" key="1">
    <source>
        <dbReference type="EMBL" id="GMM60054.1"/>
    </source>
</evidence>
<evidence type="ECO:0008006" key="3">
    <source>
        <dbReference type="Google" id="ProtNLM"/>
    </source>
</evidence>